<feature type="transmembrane region" description="Helical" evidence="7">
    <location>
        <begin position="289"/>
        <end position="309"/>
    </location>
</feature>
<feature type="transmembrane region" description="Helical" evidence="7">
    <location>
        <begin position="258"/>
        <end position="277"/>
    </location>
</feature>
<feature type="transmembrane region" description="Helical" evidence="7">
    <location>
        <begin position="96"/>
        <end position="116"/>
    </location>
</feature>
<organism evidence="8 9">
    <name type="scientific">Maritimibacter dapengensis</name>
    <dbReference type="NCBI Taxonomy" id="2836868"/>
    <lineage>
        <taxon>Bacteria</taxon>
        <taxon>Pseudomonadati</taxon>
        <taxon>Pseudomonadota</taxon>
        <taxon>Alphaproteobacteria</taxon>
        <taxon>Rhodobacterales</taxon>
        <taxon>Roseobacteraceae</taxon>
        <taxon>Maritimibacter</taxon>
    </lineage>
</organism>
<comment type="subcellular location">
    <subcellularLocation>
        <location evidence="1">Membrane</location>
        <topology evidence="1">Multi-pass membrane protein</topology>
    </subcellularLocation>
</comment>
<evidence type="ECO:0000256" key="4">
    <source>
        <dbReference type="ARBA" id="ARBA00022692"/>
    </source>
</evidence>
<feature type="transmembrane region" description="Helical" evidence="7">
    <location>
        <begin position="6"/>
        <end position="26"/>
    </location>
</feature>
<reference evidence="8 9" key="1">
    <citation type="submission" date="2021-05" db="EMBL/GenBank/DDBJ databases">
        <title>Culturable bacteria isolated from Daya Bay.</title>
        <authorList>
            <person name="Zheng W."/>
            <person name="Yu S."/>
            <person name="Huang Y."/>
        </authorList>
    </citation>
    <scope>NUCLEOTIDE SEQUENCE [LARGE SCALE GENOMIC DNA]</scope>
    <source>
        <strain evidence="8 9">DP4N28-5</strain>
    </source>
</reference>
<evidence type="ECO:0000256" key="5">
    <source>
        <dbReference type="ARBA" id="ARBA00022989"/>
    </source>
</evidence>
<feature type="transmembrane region" description="Helical" evidence="7">
    <location>
        <begin position="169"/>
        <end position="190"/>
    </location>
</feature>
<sequence>MLAILGITFPIFAAIALGFGLGRFGFFTPPQIGTLSKFVINIALPALIFNAVASRPIGEVFSFPYMATMLVGGVLTLLICFAWFSRTGPVRRAVALMGAVVPNSAFIGFPLMVMVFPDDAGLILSMNLLIENVILIPFLLAAIEMARGAEGTGGVHLGQVFLSVLKRPMIIGLILGLVVSVVGLTLPAPVDRLTTMFANSASAIALVVIGGSLAGLSTKGNRAMAAQIAAMKLIVHPAMVALAAVALMSMGIGLDADMRAAAIISAAISSFAIYTLLVDGTKHEGLASLALLIGTVGSFVTLNLVLYLLT</sequence>
<feature type="transmembrane region" description="Helical" evidence="7">
    <location>
        <begin position="38"/>
        <end position="57"/>
    </location>
</feature>
<dbReference type="InterPro" id="IPR004776">
    <property type="entry name" value="Mem_transp_PIN-like"/>
</dbReference>
<gene>
    <name evidence="8" type="ORF">KJP28_12350</name>
</gene>
<feature type="transmembrane region" description="Helical" evidence="7">
    <location>
        <begin position="228"/>
        <end position="252"/>
    </location>
</feature>
<proteinExistence type="predicted"/>
<comment type="caution">
    <text evidence="8">The sequence shown here is derived from an EMBL/GenBank/DDBJ whole genome shotgun (WGS) entry which is preliminary data.</text>
</comment>
<keyword evidence="3" id="KW-1003">Cell membrane</keyword>
<evidence type="ECO:0000256" key="1">
    <source>
        <dbReference type="ARBA" id="ARBA00004141"/>
    </source>
</evidence>
<evidence type="ECO:0000256" key="3">
    <source>
        <dbReference type="ARBA" id="ARBA00022475"/>
    </source>
</evidence>
<evidence type="ECO:0000256" key="7">
    <source>
        <dbReference type="SAM" id="Phobius"/>
    </source>
</evidence>
<feature type="transmembrane region" description="Helical" evidence="7">
    <location>
        <begin position="122"/>
        <end position="143"/>
    </location>
</feature>
<keyword evidence="9" id="KW-1185">Reference proteome</keyword>
<feature type="transmembrane region" description="Helical" evidence="7">
    <location>
        <begin position="63"/>
        <end position="84"/>
    </location>
</feature>
<evidence type="ECO:0000256" key="2">
    <source>
        <dbReference type="ARBA" id="ARBA00022448"/>
    </source>
</evidence>
<dbReference type="Proteomes" id="UP000756530">
    <property type="component" value="Unassembled WGS sequence"/>
</dbReference>
<accession>A0ABS6T3E2</accession>
<evidence type="ECO:0000313" key="8">
    <source>
        <dbReference type="EMBL" id="MBV7379715.1"/>
    </source>
</evidence>
<keyword evidence="4 7" id="KW-0812">Transmembrane</keyword>
<dbReference type="PANTHER" id="PTHR36838">
    <property type="entry name" value="AUXIN EFFLUX CARRIER FAMILY PROTEIN"/>
    <property type="match status" value="1"/>
</dbReference>
<dbReference type="Pfam" id="PF03547">
    <property type="entry name" value="Mem_trans"/>
    <property type="match status" value="2"/>
</dbReference>
<keyword evidence="5 7" id="KW-1133">Transmembrane helix</keyword>
<evidence type="ECO:0000256" key="6">
    <source>
        <dbReference type="ARBA" id="ARBA00023136"/>
    </source>
</evidence>
<keyword evidence="6 7" id="KW-0472">Membrane</keyword>
<protein>
    <submittedName>
        <fullName evidence="8">AEC family transporter</fullName>
    </submittedName>
</protein>
<dbReference type="PANTHER" id="PTHR36838:SF3">
    <property type="entry name" value="TRANSPORTER AUXIN EFFLUX CARRIER EC FAMILY"/>
    <property type="match status" value="1"/>
</dbReference>
<keyword evidence="2" id="KW-0813">Transport</keyword>
<dbReference type="EMBL" id="JAHUZE010000003">
    <property type="protein sequence ID" value="MBV7379715.1"/>
    <property type="molecule type" value="Genomic_DNA"/>
</dbReference>
<name>A0ABS6T3E2_9RHOB</name>
<feature type="transmembrane region" description="Helical" evidence="7">
    <location>
        <begin position="196"/>
        <end position="216"/>
    </location>
</feature>
<evidence type="ECO:0000313" key="9">
    <source>
        <dbReference type="Proteomes" id="UP000756530"/>
    </source>
</evidence>
<dbReference type="RefSeq" id="WP_218392909.1">
    <property type="nucleotide sequence ID" value="NZ_JAHUZE010000003.1"/>
</dbReference>